<dbReference type="InterPro" id="IPR004313">
    <property type="entry name" value="ARD"/>
</dbReference>
<protein>
    <submittedName>
        <fullName evidence="2">ARD</fullName>
    </submittedName>
</protein>
<evidence type="ECO:0000313" key="1">
    <source>
        <dbReference type="Proteomes" id="UP000887572"/>
    </source>
</evidence>
<dbReference type="SUPFAM" id="SSF51182">
    <property type="entry name" value="RmlC-like cupins"/>
    <property type="match status" value="1"/>
</dbReference>
<dbReference type="PANTHER" id="PTHR23418">
    <property type="entry name" value="ACIREDUCTONE DIOXYGENASE"/>
    <property type="match status" value="1"/>
</dbReference>
<dbReference type="AlphaFoldDB" id="A0A914HWC5"/>
<reference evidence="2" key="1">
    <citation type="submission" date="2022-11" db="UniProtKB">
        <authorList>
            <consortium name="WormBaseParasite"/>
        </authorList>
    </citation>
    <scope>IDENTIFICATION</scope>
</reference>
<evidence type="ECO:0000313" key="2">
    <source>
        <dbReference type="WBParaSite" id="Gr19_v10_g5269.t1"/>
    </source>
</evidence>
<keyword evidence="1" id="KW-1185">Reference proteome</keyword>
<dbReference type="PANTHER" id="PTHR23418:SF1">
    <property type="entry name" value="INACTIVE ACIREDUCTONE DIOXYGENASE 2-RELATED"/>
    <property type="match status" value="1"/>
</dbReference>
<proteinExistence type="predicted"/>
<name>A0A914HWC5_GLORO</name>
<dbReference type="Gene3D" id="2.60.120.10">
    <property type="entry name" value="Jelly Rolls"/>
    <property type="match status" value="1"/>
</dbReference>
<dbReference type="InterPro" id="IPR011051">
    <property type="entry name" value="RmlC_Cupin_sf"/>
</dbReference>
<dbReference type="WBParaSite" id="Gr19_v10_g5269.t1">
    <property type="protein sequence ID" value="Gr19_v10_g5269.t1"/>
    <property type="gene ID" value="Gr19_v10_g5269"/>
</dbReference>
<dbReference type="InterPro" id="IPR014710">
    <property type="entry name" value="RmlC-like_jellyroll"/>
</dbReference>
<dbReference type="GO" id="GO:0010309">
    <property type="term" value="F:acireductone dioxygenase [iron(II)-requiring] activity"/>
    <property type="evidence" value="ECO:0007669"/>
    <property type="project" value="InterPro"/>
</dbReference>
<dbReference type="CDD" id="cd02232">
    <property type="entry name" value="cupin_ARD"/>
    <property type="match status" value="1"/>
</dbReference>
<dbReference type="Proteomes" id="UP000887572">
    <property type="component" value="Unplaced"/>
</dbReference>
<accession>A0A914HWC5</accession>
<dbReference type="GO" id="GO:0006555">
    <property type="term" value="P:methionine metabolic process"/>
    <property type="evidence" value="ECO:0007669"/>
    <property type="project" value="TreeGrafter"/>
</dbReference>
<sequence length="160" mass="18730">MVQMWCMEAYPCGDPRLPHHCFPPKLVNPDELTKRTGALYYKLDLEDQVALSKRIAIMKLERNFTKEDTYTLDAQSTIDFKEKIAELFEETESDEDQARMILDGSAYYDVEAKDEVWIRIFCEYGDLIIIPKGTAYRMTTTPKNFVKVRRFFKSSDSDED</sequence>
<dbReference type="Pfam" id="PF03079">
    <property type="entry name" value="ARD"/>
    <property type="match status" value="1"/>
</dbReference>
<organism evidence="1 2">
    <name type="scientific">Globodera rostochiensis</name>
    <name type="common">Golden nematode worm</name>
    <name type="synonym">Heterodera rostochiensis</name>
    <dbReference type="NCBI Taxonomy" id="31243"/>
    <lineage>
        <taxon>Eukaryota</taxon>
        <taxon>Metazoa</taxon>
        <taxon>Ecdysozoa</taxon>
        <taxon>Nematoda</taxon>
        <taxon>Chromadorea</taxon>
        <taxon>Rhabditida</taxon>
        <taxon>Tylenchina</taxon>
        <taxon>Tylenchomorpha</taxon>
        <taxon>Tylenchoidea</taxon>
        <taxon>Heteroderidae</taxon>
        <taxon>Heteroderinae</taxon>
        <taxon>Globodera</taxon>
    </lineage>
</organism>